<dbReference type="EMBL" id="CATNWA010019194">
    <property type="protein sequence ID" value="CAI9611853.1"/>
    <property type="molecule type" value="Genomic_DNA"/>
</dbReference>
<organism evidence="2 3">
    <name type="scientific">Staurois parvus</name>
    <dbReference type="NCBI Taxonomy" id="386267"/>
    <lineage>
        <taxon>Eukaryota</taxon>
        <taxon>Metazoa</taxon>
        <taxon>Chordata</taxon>
        <taxon>Craniata</taxon>
        <taxon>Vertebrata</taxon>
        <taxon>Euteleostomi</taxon>
        <taxon>Amphibia</taxon>
        <taxon>Batrachia</taxon>
        <taxon>Anura</taxon>
        <taxon>Neobatrachia</taxon>
        <taxon>Ranoidea</taxon>
        <taxon>Ranidae</taxon>
        <taxon>Staurois</taxon>
    </lineage>
</organism>
<sequence length="79" mass="9277">MVSWRKHRLHSQVPLMAWDCMKRPWKAVGEEGHLLPLLVKATLQASSWYNHSKSSHVPVRRWSLLGIYAIFFFFMQPVG</sequence>
<evidence type="ECO:0000313" key="3">
    <source>
        <dbReference type="Proteomes" id="UP001162483"/>
    </source>
</evidence>
<name>A0ABN9GWP3_9NEOB</name>
<feature type="transmembrane region" description="Helical" evidence="1">
    <location>
        <begin position="62"/>
        <end position="78"/>
    </location>
</feature>
<dbReference type="Proteomes" id="UP001162483">
    <property type="component" value="Unassembled WGS sequence"/>
</dbReference>
<protein>
    <submittedName>
        <fullName evidence="2">Uncharacterized protein</fullName>
    </submittedName>
</protein>
<keyword evidence="1" id="KW-0812">Transmembrane</keyword>
<comment type="caution">
    <text evidence="2">The sequence shown here is derived from an EMBL/GenBank/DDBJ whole genome shotgun (WGS) entry which is preliminary data.</text>
</comment>
<keyword evidence="1" id="KW-1133">Transmembrane helix</keyword>
<evidence type="ECO:0000313" key="2">
    <source>
        <dbReference type="EMBL" id="CAI9611853.1"/>
    </source>
</evidence>
<gene>
    <name evidence="2" type="ORF">SPARVUS_LOCUS14614639</name>
</gene>
<reference evidence="2" key="1">
    <citation type="submission" date="2023-05" db="EMBL/GenBank/DDBJ databases">
        <authorList>
            <person name="Stuckert A."/>
        </authorList>
    </citation>
    <scope>NUCLEOTIDE SEQUENCE</scope>
</reference>
<evidence type="ECO:0000256" key="1">
    <source>
        <dbReference type="SAM" id="Phobius"/>
    </source>
</evidence>
<keyword evidence="1" id="KW-0472">Membrane</keyword>
<proteinExistence type="predicted"/>
<keyword evidence="3" id="KW-1185">Reference proteome</keyword>
<accession>A0ABN9GWP3</accession>